<keyword evidence="1" id="KW-0472">Membrane</keyword>
<proteinExistence type="predicted"/>
<protein>
    <submittedName>
        <fullName evidence="3">PEP-CTERM sorting domain-containing protein</fullName>
    </submittedName>
</protein>
<evidence type="ECO:0000313" key="4">
    <source>
        <dbReference type="Proteomes" id="UP001225316"/>
    </source>
</evidence>
<accession>A0ABU1AX33</accession>
<organism evidence="3 4">
    <name type="scientific">Thalassobacterium maritimum</name>
    <dbReference type="NCBI Taxonomy" id="3041265"/>
    <lineage>
        <taxon>Bacteria</taxon>
        <taxon>Pseudomonadati</taxon>
        <taxon>Verrucomicrobiota</taxon>
        <taxon>Opitutia</taxon>
        <taxon>Puniceicoccales</taxon>
        <taxon>Coraliomargaritaceae</taxon>
        <taxon>Thalassobacterium</taxon>
    </lineage>
</organism>
<dbReference type="Proteomes" id="UP001225316">
    <property type="component" value="Unassembled WGS sequence"/>
</dbReference>
<feature type="chain" id="PRO_5046824682" evidence="2">
    <location>
        <begin position="21"/>
        <end position="190"/>
    </location>
</feature>
<gene>
    <name evidence="3" type="ORF">QEH52_14035</name>
</gene>
<keyword evidence="1" id="KW-1133">Transmembrane helix</keyword>
<evidence type="ECO:0000256" key="2">
    <source>
        <dbReference type="SAM" id="SignalP"/>
    </source>
</evidence>
<dbReference type="InterPro" id="IPR013424">
    <property type="entry name" value="Ice-binding_C"/>
</dbReference>
<sequence length="190" mass="19478">MKIKTISALVSLLLVSYASATITFNGTSLSNAPSLVAGQVGVYLVSTDGTPFTSGALSSLSAGASLTDSSTYGSSFEYIGHNTVTSFGSVFLSSGFDFSHGNGIDQNDAFGVLVFETSTANTLSGDSYQIWTDGSWLVPADLGGAFTFASEFPQLTTASNASGTVVPEPSAFAAMAGLMALGFVMVRRRG</sequence>
<comment type="caution">
    <text evidence="3">The sequence shown here is derived from an EMBL/GenBank/DDBJ whole genome shotgun (WGS) entry which is preliminary data.</text>
</comment>
<dbReference type="EMBL" id="JARXHW010000036">
    <property type="protein sequence ID" value="MDQ8208641.1"/>
    <property type="molecule type" value="Genomic_DNA"/>
</dbReference>
<feature type="signal peptide" evidence="2">
    <location>
        <begin position="1"/>
        <end position="20"/>
    </location>
</feature>
<evidence type="ECO:0000313" key="3">
    <source>
        <dbReference type="EMBL" id="MDQ8208641.1"/>
    </source>
</evidence>
<name>A0ABU1AX33_9BACT</name>
<feature type="transmembrane region" description="Helical" evidence="1">
    <location>
        <begin position="169"/>
        <end position="186"/>
    </location>
</feature>
<reference evidence="3 4" key="1">
    <citation type="submission" date="2023-04" db="EMBL/GenBank/DDBJ databases">
        <title>A novel bacteria isolated from coastal sediment.</title>
        <authorList>
            <person name="Liu X.-J."/>
            <person name="Du Z.-J."/>
        </authorList>
    </citation>
    <scope>NUCLEOTIDE SEQUENCE [LARGE SCALE GENOMIC DNA]</scope>
    <source>
        <strain evidence="3 4">SDUM461003</strain>
    </source>
</reference>
<evidence type="ECO:0000256" key="1">
    <source>
        <dbReference type="SAM" id="Phobius"/>
    </source>
</evidence>
<dbReference type="RefSeq" id="WP_308951270.1">
    <property type="nucleotide sequence ID" value="NZ_JARXHW010000036.1"/>
</dbReference>
<dbReference type="NCBIfam" id="TIGR02595">
    <property type="entry name" value="PEP_CTERM"/>
    <property type="match status" value="1"/>
</dbReference>
<keyword evidence="1" id="KW-0812">Transmembrane</keyword>
<keyword evidence="4" id="KW-1185">Reference proteome</keyword>
<keyword evidence="2" id="KW-0732">Signal</keyword>